<dbReference type="GO" id="GO:0009103">
    <property type="term" value="P:lipopolysaccharide biosynthetic process"/>
    <property type="evidence" value="ECO:0007669"/>
    <property type="project" value="UniProtKB-ARBA"/>
</dbReference>
<proteinExistence type="predicted"/>
<feature type="transmembrane region" description="Helical" evidence="8">
    <location>
        <begin position="347"/>
        <end position="363"/>
    </location>
</feature>
<feature type="transmembrane region" description="Helical" evidence="8">
    <location>
        <begin position="131"/>
        <end position="148"/>
    </location>
</feature>
<gene>
    <name evidence="10" type="ORF">GS601_01685</name>
</gene>
<reference evidence="10" key="1">
    <citation type="submission" date="2019-12" db="EMBL/GenBank/DDBJ databases">
        <title>High-Quality draft genome sequences of three cyanobacteria isolated from the limestone walls of the Old Cathedral of Coimbra.</title>
        <authorList>
            <person name="Tiago I."/>
            <person name="Soares F."/>
            <person name="Portugal A."/>
        </authorList>
    </citation>
    <scope>NUCLEOTIDE SEQUENCE</scope>
    <source>
        <strain evidence="10">A</strain>
    </source>
</reference>
<feature type="transmembrane region" description="Helical" evidence="8">
    <location>
        <begin position="275"/>
        <end position="295"/>
    </location>
</feature>
<evidence type="ECO:0000256" key="6">
    <source>
        <dbReference type="ARBA" id="ARBA00022989"/>
    </source>
</evidence>
<evidence type="ECO:0000256" key="7">
    <source>
        <dbReference type="ARBA" id="ARBA00023136"/>
    </source>
</evidence>
<dbReference type="PANTHER" id="PTHR33908:SF11">
    <property type="entry name" value="MEMBRANE PROTEIN"/>
    <property type="match status" value="1"/>
</dbReference>
<keyword evidence="2" id="KW-1003">Cell membrane</keyword>
<dbReference type="InterPro" id="IPR038731">
    <property type="entry name" value="RgtA/B/C-like"/>
</dbReference>
<protein>
    <recommendedName>
        <fullName evidence="9">Glycosyltransferase RgtA/B/C/D-like domain-containing protein</fullName>
    </recommendedName>
</protein>
<comment type="subcellular location">
    <subcellularLocation>
        <location evidence="1">Cell membrane</location>
        <topology evidence="1">Multi-pass membrane protein</topology>
    </subcellularLocation>
</comment>
<evidence type="ECO:0000256" key="4">
    <source>
        <dbReference type="ARBA" id="ARBA00022679"/>
    </source>
</evidence>
<feature type="transmembrane region" description="Helical" evidence="8">
    <location>
        <begin position="246"/>
        <end position="269"/>
    </location>
</feature>
<evidence type="ECO:0000256" key="2">
    <source>
        <dbReference type="ARBA" id="ARBA00022475"/>
    </source>
</evidence>
<sequence>MDEVITALFSFGRSYYDVPLGEAVTLSTLEQLFEWNRAATCAGIAQTISVQSVHPPLFFCWLHSWLGWVAPIEQSWVWKLRALPAIAGVVSIGVMYTLNRIAFSKTAGVFAALVMAVSPFAVYLSQEARHYTVPMVMIAIALLGLIQIQQDLHKQQIRPAIWIGWSIVNGIGFYVHYFFVLAVIAQVVTLIGLYGWQCQRGVGSRRHGRTLVLSIALLALFYLPGLPTFLSHIGRSETDWLKASHTGILAAIAPLYQLVAGWLVMAIALPVENQPLGIAISAGVLMLLFGGWLGWRIIAGLRWLWLDPKTHWQTVMLMGFVTCVVVEFLAIVYGLNKDITQVPRYNFIYFPAVCALVGASLWAKNTKAPKIDKRLASLSSVIVFVVGVLSCGFVVYNLVFLKPYEPSNVAQTMNAPGRSLVIMAYKDFQDIALGLSFALALPPEETFAFVSRLQGYNALWQSLSALNPQQPPHHVWMIAPGLRQTDFPAMLSTGGKLCRLNTANYHRIGIPYQGYDCDK</sequence>
<evidence type="ECO:0000256" key="3">
    <source>
        <dbReference type="ARBA" id="ARBA00022676"/>
    </source>
</evidence>
<feature type="transmembrane region" description="Helical" evidence="8">
    <location>
        <begin position="375"/>
        <end position="399"/>
    </location>
</feature>
<keyword evidence="3" id="KW-0328">Glycosyltransferase</keyword>
<keyword evidence="7 8" id="KW-0472">Membrane</keyword>
<keyword evidence="4" id="KW-0808">Transferase</keyword>
<keyword evidence="11" id="KW-1185">Reference proteome</keyword>
<dbReference type="GO" id="GO:0005886">
    <property type="term" value="C:plasma membrane"/>
    <property type="evidence" value="ECO:0007669"/>
    <property type="project" value="UniProtKB-SubCell"/>
</dbReference>
<dbReference type="AlphaFoldDB" id="A0A8J8CLE4"/>
<evidence type="ECO:0000259" key="9">
    <source>
        <dbReference type="Pfam" id="PF13231"/>
    </source>
</evidence>
<organism evidence="10 11">
    <name type="scientific">Myxacorys almedinensis A</name>
    <dbReference type="NCBI Taxonomy" id="2690445"/>
    <lineage>
        <taxon>Bacteria</taxon>
        <taxon>Bacillati</taxon>
        <taxon>Cyanobacteriota</taxon>
        <taxon>Cyanophyceae</taxon>
        <taxon>Leptolyngbyales</taxon>
        <taxon>Leptolyngbyaceae</taxon>
        <taxon>Myxacorys</taxon>
        <taxon>Myxacorys almedinensis</taxon>
    </lineage>
</organism>
<dbReference type="GO" id="GO:0016763">
    <property type="term" value="F:pentosyltransferase activity"/>
    <property type="evidence" value="ECO:0007669"/>
    <property type="project" value="TreeGrafter"/>
</dbReference>
<evidence type="ECO:0000313" key="11">
    <source>
        <dbReference type="Proteomes" id="UP000646053"/>
    </source>
</evidence>
<keyword evidence="6 8" id="KW-1133">Transmembrane helix</keyword>
<accession>A0A8J8CLE4</accession>
<dbReference type="Proteomes" id="UP000646053">
    <property type="component" value="Unassembled WGS sequence"/>
</dbReference>
<feature type="transmembrane region" description="Helical" evidence="8">
    <location>
        <begin position="160"/>
        <end position="191"/>
    </location>
</feature>
<evidence type="ECO:0000313" key="10">
    <source>
        <dbReference type="EMBL" id="NDJ16007.1"/>
    </source>
</evidence>
<dbReference type="PANTHER" id="PTHR33908">
    <property type="entry name" value="MANNOSYLTRANSFERASE YKCB-RELATED"/>
    <property type="match status" value="1"/>
</dbReference>
<dbReference type="Pfam" id="PF13231">
    <property type="entry name" value="PMT_2"/>
    <property type="match status" value="1"/>
</dbReference>
<evidence type="ECO:0000256" key="5">
    <source>
        <dbReference type="ARBA" id="ARBA00022692"/>
    </source>
</evidence>
<evidence type="ECO:0000256" key="8">
    <source>
        <dbReference type="SAM" id="Phobius"/>
    </source>
</evidence>
<feature type="transmembrane region" description="Helical" evidence="8">
    <location>
        <begin position="106"/>
        <end position="125"/>
    </location>
</feature>
<feature type="transmembrane region" description="Helical" evidence="8">
    <location>
        <begin position="211"/>
        <end position="234"/>
    </location>
</feature>
<dbReference type="EMBL" id="WVIE01000002">
    <property type="protein sequence ID" value="NDJ16007.1"/>
    <property type="molecule type" value="Genomic_DNA"/>
</dbReference>
<dbReference type="InterPro" id="IPR050297">
    <property type="entry name" value="LipidA_mod_glycosyltrf_83"/>
</dbReference>
<name>A0A8J8CLE4_9CYAN</name>
<feature type="transmembrane region" description="Helical" evidence="8">
    <location>
        <begin position="315"/>
        <end position="335"/>
    </location>
</feature>
<evidence type="ECO:0000256" key="1">
    <source>
        <dbReference type="ARBA" id="ARBA00004651"/>
    </source>
</evidence>
<keyword evidence="5 8" id="KW-0812">Transmembrane</keyword>
<comment type="caution">
    <text evidence="10">The sequence shown here is derived from an EMBL/GenBank/DDBJ whole genome shotgun (WGS) entry which is preliminary data.</text>
</comment>
<feature type="domain" description="Glycosyltransferase RgtA/B/C/D-like" evidence="9">
    <location>
        <begin position="69"/>
        <end position="194"/>
    </location>
</feature>